<keyword evidence="3" id="KW-1185">Reference proteome</keyword>
<feature type="transmembrane region" description="Helical" evidence="2">
    <location>
        <begin position="106"/>
        <end position="128"/>
    </location>
</feature>
<dbReference type="AlphaFoldDB" id="A0A914I8T6"/>
<reference evidence="4" key="1">
    <citation type="submission" date="2022-11" db="UniProtKB">
        <authorList>
            <consortium name="WormBaseParasite"/>
        </authorList>
    </citation>
    <scope>IDENTIFICATION</scope>
</reference>
<dbReference type="WBParaSite" id="Gr19_v10_g8557.t1">
    <property type="protein sequence ID" value="Gr19_v10_g8557.t1"/>
    <property type="gene ID" value="Gr19_v10_g8557"/>
</dbReference>
<protein>
    <submittedName>
        <fullName evidence="4">Uncharacterized protein</fullName>
    </submittedName>
</protein>
<keyword evidence="2" id="KW-1133">Transmembrane helix</keyword>
<keyword evidence="2" id="KW-0472">Membrane</keyword>
<evidence type="ECO:0000256" key="1">
    <source>
        <dbReference type="SAM" id="MobiDB-lite"/>
    </source>
</evidence>
<feature type="compositionally biased region" description="Basic residues" evidence="1">
    <location>
        <begin position="245"/>
        <end position="269"/>
    </location>
</feature>
<feature type="region of interest" description="Disordered" evidence="1">
    <location>
        <begin position="243"/>
        <end position="269"/>
    </location>
</feature>
<dbReference type="Proteomes" id="UP000887572">
    <property type="component" value="Unplaced"/>
</dbReference>
<organism evidence="3 4">
    <name type="scientific">Globodera rostochiensis</name>
    <name type="common">Golden nematode worm</name>
    <name type="synonym">Heterodera rostochiensis</name>
    <dbReference type="NCBI Taxonomy" id="31243"/>
    <lineage>
        <taxon>Eukaryota</taxon>
        <taxon>Metazoa</taxon>
        <taxon>Ecdysozoa</taxon>
        <taxon>Nematoda</taxon>
        <taxon>Chromadorea</taxon>
        <taxon>Rhabditida</taxon>
        <taxon>Tylenchina</taxon>
        <taxon>Tylenchomorpha</taxon>
        <taxon>Tylenchoidea</taxon>
        <taxon>Heteroderidae</taxon>
        <taxon>Heteroderinae</taxon>
        <taxon>Globodera</taxon>
    </lineage>
</organism>
<accession>A0A914I8T6</accession>
<evidence type="ECO:0000313" key="3">
    <source>
        <dbReference type="Proteomes" id="UP000887572"/>
    </source>
</evidence>
<name>A0A914I8T6_GLORO</name>
<evidence type="ECO:0000313" key="4">
    <source>
        <dbReference type="WBParaSite" id="Gr19_v10_g8557.t1"/>
    </source>
</evidence>
<proteinExistence type="predicted"/>
<sequence length="284" mass="32442">MVSGANCPFNAIITMTTLPSVWMRPTKQNSFAVDAPERCPAAPPRGDVVGRRRMATTMKHQHRQHSHFSATTVQQKRCVHLRPNCFNSNPVYSPSSLCRHTFSPNVIVLLTLLMLFTVGCPMSVAATARARRTLPLGMDRQMFPAQIFDENAPICTVEREPCGFYSFSLDGKAPLKWIKSWCRCSDQYECAYERTDMRMRVYRQTCIAHDDLLEVGDEDNAAHQRQSVVLVDTVPSSVRETTGHARSHRHHNHHHRHVTTARHSRKAHRQRQIIRRLRAIIIGD</sequence>
<evidence type="ECO:0000256" key="2">
    <source>
        <dbReference type="SAM" id="Phobius"/>
    </source>
</evidence>
<keyword evidence="2" id="KW-0812">Transmembrane</keyword>